<gene>
    <name evidence="1" type="ORF">HMPREF1557_02133</name>
</gene>
<organism evidence="1 2">
    <name type="scientific">Streptococcus sobrinus W1703</name>
    <dbReference type="NCBI Taxonomy" id="1227275"/>
    <lineage>
        <taxon>Bacteria</taxon>
        <taxon>Bacillati</taxon>
        <taxon>Bacillota</taxon>
        <taxon>Bacilli</taxon>
        <taxon>Lactobacillales</taxon>
        <taxon>Streptococcaceae</taxon>
        <taxon>Streptococcus</taxon>
    </lineage>
</organism>
<dbReference type="PATRIC" id="fig|1227275.3.peg.1919"/>
<dbReference type="HOGENOM" id="CLU_3317972_0_0_9"/>
<comment type="caution">
    <text evidence="1">The sequence shown here is derived from an EMBL/GenBank/DDBJ whole genome shotgun (WGS) entry which is preliminary data.</text>
</comment>
<sequence length="39" mass="4631">MDDFLKLQGYKAVKHQKGKYQVKLTSFAISTKNDEFFLY</sequence>
<reference evidence="1 2" key="1">
    <citation type="submission" date="2013-06" db="EMBL/GenBank/DDBJ databases">
        <authorList>
            <person name="Weinstock G."/>
            <person name="Sodergren E."/>
            <person name="Lobos E.A."/>
            <person name="Fulton L."/>
            <person name="Fulton R."/>
            <person name="Courtney L."/>
            <person name="Fronick C."/>
            <person name="O'Laughlin M."/>
            <person name="Godfrey J."/>
            <person name="Wilson R.M."/>
            <person name="Miner T."/>
            <person name="Farmer C."/>
            <person name="Delehaunty K."/>
            <person name="Cordes M."/>
            <person name="Minx P."/>
            <person name="Tomlinson C."/>
            <person name="Chen J."/>
            <person name="Wollam A."/>
            <person name="Pepin K.H."/>
            <person name="Bhonagiri V."/>
            <person name="Zhang X."/>
            <person name="Warren W."/>
            <person name="Mitreva M."/>
            <person name="Mardis E.R."/>
            <person name="Wilson R.K."/>
        </authorList>
    </citation>
    <scope>NUCLEOTIDE SEQUENCE [LARGE SCALE GENOMIC DNA]</scope>
    <source>
        <strain evidence="1 2">W1703</strain>
    </source>
</reference>
<name>U2IIR6_9STRE</name>
<proteinExistence type="predicted"/>
<accession>U2IIR6</accession>
<dbReference type="EMBL" id="AWVA01000123">
    <property type="protein sequence ID" value="ERJ73796.1"/>
    <property type="molecule type" value="Genomic_DNA"/>
</dbReference>
<evidence type="ECO:0000313" key="1">
    <source>
        <dbReference type="EMBL" id="ERJ73796.1"/>
    </source>
</evidence>
<evidence type="ECO:0000313" key="2">
    <source>
        <dbReference type="Proteomes" id="UP000016617"/>
    </source>
</evidence>
<protein>
    <submittedName>
        <fullName evidence="1">Uncharacterized protein</fullName>
    </submittedName>
</protein>
<dbReference type="AlphaFoldDB" id="U2IIR6"/>
<dbReference type="Proteomes" id="UP000016617">
    <property type="component" value="Unassembled WGS sequence"/>
</dbReference>